<dbReference type="Proteomes" id="UP000257131">
    <property type="component" value="Unassembled WGS sequence"/>
</dbReference>
<dbReference type="PRINTS" id="PR01438">
    <property type="entry name" value="UNVRSLSTRESS"/>
</dbReference>
<comment type="similarity">
    <text evidence="1">Belongs to the universal stress protein A family.</text>
</comment>
<dbReference type="PANTHER" id="PTHR46268:SF27">
    <property type="entry name" value="UNIVERSAL STRESS PROTEIN RV2623"/>
    <property type="match status" value="1"/>
</dbReference>
<dbReference type="GO" id="GO:0005524">
    <property type="term" value="F:ATP binding"/>
    <property type="evidence" value="ECO:0007669"/>
    <property type="project" value="UniProtKB-KW"/>
</dbReference>
<dbReference type="AlphaFoldDB" id="A0A3D9BNH5"/>
<dbReference type="RefSeq" id="WP_115981328.1">
    <property type="nucleotide sequence ID" value="NZ_QOHR01000022.1"/>
</dbReference>
<dbReference type="InterPro" id="IPR006015">
    <property type="entry name" value="Universal_stress_UspA"/>
</dbReference>
<evidence type="ECO:0000313" key="5">
    <source>
        <dbReference type="EMBL" id="REC55060.1"/>
    </source>
</evidence>
<proteinExistence type="inferred from homology"/>
<dbReference type="SUPFAM" id="SSF52402">
    <property type="entry name" value="Adenine nucleotide alpha hydrolases-like"/>
    <property type="match status" value="1"/>
</dbReference>
<comment type="caution">
    <text evidence="5">The sequence shown here is derived from an EMBL/GenBank/DDBJ whole genome shotgun (WGS) entry which is preliminary data.</text>
</comment>
<gene>
    <name evidence="5" type="ORF">DRV84_12800</name>
</gene>
<reference evidence="5 6" key="1">
    <citation type="journal article" date="2017" name="Int. J. Syst. Evol. Microbiol.">
        <title>Rhodosalinus sediminis gen. nov., sp. nov., isolated from marine saltern.</title>
        <authorList>
            <person name="Guo L.Y."/>
            <person name="Ling S.K."/>
            <person name="Li C.M."/>
            <person name="Chen G.J."/>
            <person name="Du Z.J."/>
        </authorList>
    </citation>
    <scope>NUCLEOTIDE SEQUENCE [LARGE SCALE GENOMIC DNA]</scope>
    <source>
        <strain evidence="5 6">WDN1C137</strain>
    </source>
</reference>
<dbReference type="OrthoDB" id="5564966at2"/>
<sequence>MPETRILVATDGSDHGGRAVDTAAELSAALGAPLTILHVLMHGRPAAELERMAEVEHLLHEAAPRAEIPRTDIPGSFGRLLGGPAPDDRAARLIAAVGDAIVARAATRAEAAGAREVRTHVVSGDYADAIVDAAEAEGARMIVLGRRGLGRLRGAVLGSVSQKVLHQAPCTVVAVP</sequence>
<evidence type="ECO:0000256" key="3">
    <source>
        <dbReference type="ARBA" id="ARBA00022840"/>
    </source>
</evidence>
<evidence type="ECO:0000256" key="2">
    <source>
        <dbReference type="ARBA" id="ARBA00022741"/>
    </source>
</evidence>
<dbReference type="CDD" id="cd00293">
    <property type="entry name" value="USP-like"/>
    <property type="match status" value="1"/>
</dbReference>
<keyword evidence="2" id="KW-0547">Nucleotide-binding</keyword>
<dbReference type="InterPro" id="IPR014729">
    <property type="entry name" value="Rossmann-like_a/b/a_fold"/>
</dbReference>
<dbReference type="EMBL" id="QOHR01000022">
    <property type="protein sequence ID" value="REC55060.1"/>
    <property type="molecule type" value="Genomic_DNA"/>
</dbReference>
<protein>
    <submittedName>
        <fullName evidence="5">Universal stress protein</fullName>
    </submittedName>
</protein>
<evidence type="ECO:0000313" key="6">
    <source>
        <dbReference type="Proteomes" id="UP000257131"/>
    </source>
</evidence>
<organism evidence="5 6">
    <name type="scientific">Rhodosalinus sediminis</name>
    <dbReference type="NCBI Taxonomy" id="1940533"/>
    <lineage>
        <taxon>Bacteria</taxon>
        <taxon>Pseudomonadati</taxon>
        <taxon>Pseudomonadota</taxon>
        <taxon>Alphaproteobacteria</taxon>
        <taxon>Rhodobacterales</taxon>
        <taxon>Paracoccaceae</taxon>
        <taxon>Rhodosalinus</taxon>
    </lineage>
</organism>
<dbReference type="InterPro" id="IPR006016">
    <property type="entry name" value="UspA"/>
</dbReference>
<feature type="domain" description="UspA" evidence="4">
    <location>
        <begin position="5"/>
        <end position="176"/>
    </location>
</feature>
<dbReference type="Pfam" id="PF00582">
    <property type="entry name" value="Usp"/>
    <property type="match status" value="1"/>
</dbReference>
<keyword evidence="3" id="KW-0067">ATP-binding</keyword>
<evidence type="ECO:0000259" key="4">
    <source>
        <dbReference type="Pfam" id="PF00582"/>
    </source>
</evidence>
<accession>A0A3D9BNH5</accession>
<name>A0A3D9BNH5_9RHOB</name>
<evidence type="ECO:0000256" key="1">
    <source>
        <dbReference type="ARBA" id="ARBA00008791"/>
    </source>
</evidence>
<dbReference type="PANTHER" id="PTHR46268">
    <property type="entry name" value="STRESS RESPONSE PROTEIN NHAX"/>
    <property type="match status" value="1"/>
</dbReference>
<dbReference type="Gene3D" id="3.40.50.620">
    <property type="entry name" value="HUPs"/>
    <property type="match status" value="1"/>
</dbReference>
<keyword evidence="6" id="KW-1185">Reference proteome</keyword>